<comment type="caution">
    <text evidence="1">The sequence shown here is derived from an EMBL/GenBank/DDBJ whole genome shotgun (WGS) entry which is preliminary data.</text>
</comment>
<name>A0A2P6SIP1_ROSCH</name>
<sequence length="69" mass="7753">MSPIMYVAIANNCSSVGMVLNCLMSGTSFKLGLGVICNCFMYMFSFKSGLRVDFEYFWVMVFECSNLGF</sequence>
<protein>
    <submittedName>
        <fullName evidence="1">Uncharacterized protein</fullName>
    </submittedName>
</protein>
<evidence type="ECO:0000313" key="1">
    <source>
        <dbReference type="EMBL" id="PRQ58562.1"/>
    </source>
</evidence>
<proteinExistence type="predicted"/>
<dbReference type="Proteomes" id="UP000238479">
    <property type="component" value="Chromosome 1"/>
</dbReference>
<reference evidence="1 2" key="1">
    <citation type="journal article" date="2018" name="Nat. Genet.">
        <title>The Rosa genome provides new insights in the design of modern roses.</title>
        <authorList>
            <person name="Bendahmane M."/>
        </authorList>
    </citation>
    <scope>NUCLEOTIDE SEQUENCE [LARGE SCALE GENOMIC DNA]</scope>
    <source>
        <strain evidence="2">cv. Old Blush</strain>
    </source>
</reference>
<dbReference type="EMBL" id="PDCK01000039">
    <property type="protein sequence ID" value="PRQ58562.1"/>
    <property type="molecule type" value="Genomic_DNA"/>
</dbReference>
<keyword evidence="2" id="KW-1185">Reference proteome</keyword>
<accession>A0A2P6SIP1</accession>
<dbReference type="Gramene" id="PRQ58562">
    <property type="protein sequence ID" value="PRQ58562"/>
    <property type="gene ID" value="RchiOBHm_Chr1g0360651"/>
</dbReference>
<gene>
    <name evidence="1" type="ORF">RchiOBHm_Chr1g0360651</name>
</gene>
<evidence type="ECO:0000313" key="2">
    <source>
        <dbReference type="Proteomes" id="UP000238479"/>
    </source>
</evidence>
<organism evidence="1 2">
    <name type="scientific">Rosa chinensis</name>
    <name type="common">China rose</name>
    <dbReference type="NCBI Taxonomy" id="74649"/>
    <lineage>
        <taxon>Eukaryota</taxon>
        <taxon>Viridiplantae</taxon>
        <taxon>Streptophyta</taxon>
        <taxon>Embryophyta</taxon>
        <taxon>Tracheophyta</taxon>
        <taxon>Spermatophyta</taxon>
        <taxon>Magnoliopsida</taxon>
        <taxon>eudicotyledons</taxon>
        <taxon>Gunneridae</taxon>
        <taxon>Pentapetalae</taxon>
        <taxon>rosids</taxon>
        <taxon>fabids</taxon>
        <taxon>Rosales</taxon>
        <taxon>Rosaceae</taxon>
        <taxon>Rosoideae</taxon>
        <taxon>Rosoideae incertae sedis</taxon>
        <taxon>Rosa</taxon>
    </lineage>
</organism>
<dbReference type="AlphaFoldDB" id="A0A2P6SIP1"/>